<dbReference type="PROSITE" id="PS50011">
    <property type="entry name" value="PROTEIN_KINASE_DOM"/>
    <property type="match status" value="1"/>
</dbReference>
<dbReference type="GO" id="GO:0004674">
    <property type="term" value="F:protein serine/threonine kinase activity"/>
    <property type="evidence" value="ECO:0007669"/>
    <property type="project" value="TreeGrafter"/>
</dbReference>
<feature type="compositionally biased region" description="Polar residues" evidence="6">
    <location>
        <begin position="425"/>
        <end position="437"/>
    </location>
</feature>
<dbReference type="PROSITE" id="PS00108">
    <property type="entry name" value="PROTEIN_KINASE_ST"/>
    <property type="match status" value="1"/>
</dbReference>
<feature type="transmembrane region" description="Helical" evidence="7">
    <location>
        <begin position="363"/>
        <end position="385"/>
    </location>
</feature>
<keyword evidence="3" id="KW-0418">Kinase</keyword>
<dbReference type="SMART" id="SM00220">
    <property type="entry name" value="S_TKc"/>
    <property type="match status" value="1"/>
</dbReference>
<sequence>MPPRSPSRATRPFPGDLSRPVRTPRPVRAASIHQSKEVFVSENGPGGRVRPARPGDPSRIGPYRIIGRLGAGGMGTVHAAVTPDGMRVAVKVIHPAQAQEPEFRARFRREVELSSRVTGPHLVPLLAADPEAENPWLATAYVPGPTLDQHVTAHGPLTEGSLYAFATATAQALATIHAAGVVHRDVKPQNVLLTSAGPRVLDFGIAHAADGTSVTRTGVMTGTPGWISPEQYRAGTAGPAGDVFAWGALVAYAATGRLPFGTGAPDVVAFRVMSGEPDLDGVPAPLRAVVEKALAQEPGDRPSATGAAQECTVLLSSQATQAANAGAVPPTAVDLVSAVWDVPAGEDPAWHPPADRSRSKKRLVGALVLAAGVVGGLAGGVAALLPANAGDGAHVSSSASAAATRSAPTASAASGTARPAASTAKDGTTARQRTAGGSTAVAGWNQARAARGAGEHEVARAVLHDEGVVAQELADGADFVPESVRFHESRREVYLSYRLTSDEAGAMYAETEIARNMCLTARDVVVRLHPELPYRSYVLVKVADGSGPQVTWRDDFVTDSACRSAADDGAGQDSGTSQDWQPDDDGLGQAMIPSTDGAEIRVADSAARKIIAGTNGMRQSLGTDRELGNAQIKVGFDPAHAAMYVWSDYLQWNQEQVESWAGMAAGEACRALLSERGAAGSAWPYSRYAVAEIGGSGYLMVRWGTATAPGDCPA</sequence>
<name>A0A919EUR7_9ACTN</name>
<dbReference type="InterPro" id="IPR000719">
    <property type="entry name" value="Prot_kinase_dom"/>
</dbReference>
<evidence type="ECO:0000256" key="4">
    <source>
        <dbReference type="ARBA" id="ARBA00022840"/>
    </source>
</evidence>
<gene>
    <name evidence="9" type="ORF">GCM10018980_01840</name>
</gene>
<dbReference type="EMBL" id="BNBF01000001">
    <property type="protein sequence ID" value="GHG33274.1"/>
    <property type="molecule type" value="Genomic_DNA"/>
</dbReference>
<keyword evidence="7" id="KW-1133">Transmembrane helix</keyword>
<dbReference type="InterPro" id="IPR008271">
    <property type="entry name" value="Ser/Thr_kinase_AS"/>
</dbReference>
<evidence type="ECO:0000256" key="3">
    <source>
        <dbReference type="ARBA" id="ARBA00022777"/>
    </source>
</evidence>
<comment type="caution">
    <text evidence="9">The sequence shown here is derived from an EMBL/GenBank/DDBJ whole genome shotgun (WGS) entry which is preliminary data.</text>
</comment>
<dbReference type="AlphaFoldDB" id="A0A919EUR7"/>
<dbReference type="PROSITE" id="PS00107">
    <property type="entry name" value="PROTEIN_KINASE_ATP"/>
    <property type="match status" value="1"/>
</dbReference>
<evidence type="ECO:0000256" key="2">
    <source>
        <dbReference type="ARBA" id="ARBA00022741"/>
    </source>
</evidence>
<dbReference type="Gene3D" id="3.30.200.20">
    <property type="entry name" value="Phosphorylase Kinase, domain 1"/>
    <property type="match status" value="1"/>
</dbReference>
<feature type="domain" description="Protein kinase" evidence="8">
    <location>
        <begin position="63"/>
        <end position="315"/>
    </location>
</feature>
<keyword evidence="2 5" id="KW-0547">Nucleotide-binding</keyword>
<keyword evidence="7" id="KW-0472">Membrane</keyword>
<dbReference type="PANTHER" id="PTHR43289">
    <property type="entry name" value="MITOGEN-ACTIVATED PROTEIN KINASE KINASE KINASE 20-RELATED"/>
    <property type="match status" value="1"/>
</dbReference>
<dbReference type="CDD" id="cd14014">
    <property type="entry name" value="STKc_PknB_like"/>
    <property type="match status" value="1"/>
</dbReference>
<dbReference type="GO" id="GO:0005524">
    <property type="term" value="F:ATP binding"/>
    <property type="evidence" value="ECO:0007669"/>
    <property type="project" value="UniProtKB-UniRule"/>
</dbReference>
<dbReference type="Gene3D" id="1.10.510.10">
    <property type="entry name" value="Transferase(Phosphotransferase) domain 1"/>
    <property type="match status" value="1"/>
</dbReference>
<reference evidence="10" key="1">
    <citation type="journal article" date="2019" name="Int. J. Syst. Evol. Microbiol.">
        <title>The Global Catalogue of Microorganisms (GCM) 10K type strain sequencing project: providing services to taxonomists for standard genome sequencing and annotation.</title>
        <authorList>
            <consortium name="The Broad Institute Genomics Platform"/>
            <consortium name="The Broad Institute Genome Sequencing Center for Infectious Disease"/>
            <person name="Wu L."/>
            <person name="Ma J."/>
        </authorList>
    </citation>
    <scope>NUCLEOTIDE SEQUENCE [LARGE SCALE GENOMIC DNA]</scope>
    <source>
        <strain evidence="10">JCM 4253</strain>
    </source>
</reference>
<keyword evidence="7" id="KW-0812">Transmembrane</keyword>
<protein>
    <recommendedName>
        <fullName evidence="8">Protein kinase domain-containing protein</fullName>
    </recommendedName>
</protein>
<evidence type="ECO:0000259" key="8">
    <source>
        <dbReference type="PROSITE" id="PS50011"/>
    </source>
</evidence>
<evidence type="ECO:0000256" key="6">
    <source>
        <dbReference type="SAM" id="MobiDB-lite"/>
    </source>
</evidence>
<keyword evidence="4 5" id="KW-0067">ATP-binding</keyword>
<keyword evidence="10" id="KW-1185">Reference proteome</keyword>
<accession>A0A919EUR7</accession>
<evidence type="ECO:0000256" key="5">
    <source>
        <dbReference type="PROSITE-ProRule" id="PRU10141"/>
    </source>
</evidence>
<feature type="compositionally biased region" description="Low complexity" evidence="6">
    <location>
        <begin position="406"/>
        <end position="424"/>
    </location>
</feature>
<dbReference type="InterPro" id="IPR017441">
    <property type="entry name" value="Protein_kinase_ATP_BS"/>
</dbReference>
<feature type="binding site" evidence="5">
    <location>
        <position position="91"/>
    </location>
    <ligand>
        <name>ATP</name>
        <dbReference type="ChEBI" id="CHEBI:30616"/>
    </ligand>
</feature>
<evidence type="ECO:0000256" key="1">
    <source>
        <dbReference type="ARBA" id="ARBA00022679"/>
    </source>
</evidence>
<organism evidence="9 10">
    <name type="scientific">Streptomyces capoamus</name>
    <dbReference type="NCBI Taxonomy" id="68183"/>
    <lineage>
        <taxon>Bacteria</taxon>
        <taxon>Bacillati</taxon>
        <taxon>Actinomycetota</taxon>
        <taxon>Actinomycetes</taxon>
        <taxon>Kitasatosporales</taxon>
        <taxon>Streptomycetaceae</taxon>
        <taxon>Streptomyces</taxon>
    </lineage>
</organism>
<evidence type="ECO:0000256" key="7">
    <source>
        <dbReference type="SAM" id="Phobius"/>
    </source>
</evidence>
<dbReference type="SUPFAM" id="SSF56112">
    <property type="entry name" value="Protein kinase-like (PK-like)"/>
    <property type="match status" value="1"/>
</dbReference>
<dbReference type="Pfam" id="PF00069">
    <property type="entry name" value="Pkinase"/>
    <property type="match status" value="1"/>
</dbReference>
<feature type="region of interest" description="Disordered" evidence="6">
    <location>
        <begin position="41"/>
        <end position="60"/>
    </location>
</feature>
<proteinExistence type="predicted"/>
<feature type="region of interest" description="Disordered" evidence="6">
    <location>
        <begin position="563"/>
        <end position="588"/>
    </location>
</feature>
<dbReference type="PANTHER" id="PTHR43289:SF34">
    <property type="entry name" value="SERINE_THREONINE-PROTEIN KINASE YBDM-RELATED"/>
    <property type="match status" value="1"/>
</dbReference>
<feature type="region of interest" description="Disordered" evidence="6">
    <location>
        <begin position="406"/>
        <end position="441"/>
    </location>
</feature>
<evidence type="ECO:0000313" key="9">
    <source>
        <dbReference type="EMBL" id="GHG33274.1"/>
    </source>
</evidence>
<evidence type="ECO:0000313" key="10">
    <source>
        <dbReference type="Proteomes" id="UP000619355"/>
    </source>
</evidence>
<feature type="region of interest" description="Disordered" evidence="6">
    <location>
        <begin position="1"/>
        <end position="34"/>
    </location>
</feature>
<keyword evidence="1" id="KW-0808">Transferase</keyword>
<dbReference type="Proteomes" id="UP000619355">
    <property type="component" value="Unassembled WGS sequence"/>
</dbReference>
<dbReference type="InterPro" id="IPR011009">
    <property type="entry name" value="Kinase-like_dom_sf"/>
</dbReference>